<keyword evidence="4" id="KW-0255">Endonuclease</keyword>
<protein>
    <submittedName>
        <fullName evidence="4">Predicted endonuclease, GIY-YIG superfamily</fullName>
    </submittedName>
</protein>
<feature type="domain" description="GIY-YIG" evidence="3">
    <location>
        <begin position="1"/>
        <end position="72"/>
    </location>
</feature>
<reference evidence="4 5" key="1">
    <citation type="submission" date="2016-11" db="EMBL/GenBank/DDBJ databases">
        <authorList>
            <person name="Jaros S."/>
            <person name="Januszkiewicz K."/>
            <person name="Wedrychowicz H."/>
        </authorList>
    </citation>
    <scope>NUCLEOTIDE SEQUENCE [LARGE SCALE GENOMIC DNA]</scope>
    <source>
        <strain evidence="4 5">DSM 25661</strain>
    </source>
</reference>
<dbReference type="GO" id="GO:0004519">
    <property type="term" value="F:endonuclease activity"/>
    <property type="evidence" value="ECO:0007669"/>
    <property type="project" value="UniProtKB-KW"/>
</dbReference>
<dbReference type="PROSITE" id="PS50164">
    <property type="entry name" value="GIY_YIG"/>
    <property type="match status" value="1"/>
</dbReference>
<proteinExistence type="inferred from homology"/>
<dbReference type="InterPro" id="IPR035901">
    <property type="entry name" value="GIY-YIG_endonuc_sf"/>
</dbReference>
<dbReference type="Proteomes" id="UP000184462">
    <property type="component" value="Unassembled WGS sequence"/>
</dbReference>
<evidence type="ECO:0000313" key="4">
    <source>
        <dbReference type="EMBL" id="SHE99788.1"/>
    </source>
</evidence>
<evidence type="ECO:0000259" key="3">
    <source>
        <dbReference type="PROSITE" id="PS50164"/>
    </source>
</evidence>
<dbReference type="AlphaFoldDB" id="A0A1M4Y270"/>
<dbReference type="PANTHER" id="PTHR34477">
    <property type="entry name" value="UPF0213 PROTEIN YHBQ"/>
    <property type="match status" value="1"/>
</dbReference>
<dbReference type="PANTHER" id="PTHR34477:SF1">
    <property type="entry name" value="UPF0213 PROTEIN YHBQ"/>
    <property type="match status" value="1"/>
</dbReference>
<dbReference type="Gene3D" id="3.40.1440.10">
    <property type="entry name" value="GIY-YIG endonuclease"/>
    <property type="match status" value="1"/>
</dbReference>
<keyword evidence="5" id="KW-1185">Reference proteome</keyword>
<dbReference type="InterPro" id="IPR000305">
    <property type="entry name" value="GIY-YIG_endonuc"/>
</dbReference>
<evidence type="ECO:0000256" key="2">
    <source>
        <dbReference type="SAM" id="MobiDB-lite"/>
    </source>
</evidence>
<evidence type="ECO:0000313" key="5">
    <source>
        <dbReference type="Proteomes" id="UP000184462"/>
    </source>
</evidence>
<accession>A0A1M4Y270</accession>
<feature type="region of interest" description="Disordered" evidence="2">
    <location>
        <begin position="177"/>
        <end position="201"/>
    </location>
</feature>
<dbReference type="CDD" id="cd10456">
    <property type="entry name" value="GIY-YIG_UPF0213"/>
    <property type="match status" value="1"/>
</dbReference>
<dbReference type="InterPro" id="IPR050190">
    <property type="entry name" value="UPF0213_domain"/>
</dbReference>
<dbReference type="OrthoDB" id="1495241at2"/>
<dbReference type="Pfam" id="PF01541">
    <property type="entry name" value="GIY-YIG"/>
    <property type="match status" value="1"/>
</dbReference>
<name>A0A1M4Y270_9FLAO</name>
<gene>
    <name evidence="4" type="ORF">SAMN05444278_1126</name>
</gene>
<dbReference type="EMBL" id="FQTW01000012">
    <property type="protein sequence ID" value="SHE99788.1"/>
    <property type="molecule type" value="Genomic_DNA"/>
</dbReference>
<dbReference type="SUPFAM" id="SSF82771">
    <property type="entry name" value="GIY-YIG endonuclease"/>
    <property type="match status" value="1"/>
</dbReference>
<keyword evidence="4" id="KW-0540">Nuclease</keyword>
<dbReference type="SMART" id="SM00465">
    <property type="entry name" value="GIYc"/>
    <property type="match status" value="1"/>
</dbReference>
<feature type="compositionally biased region" description="Basic and acidic residues" evidence="2">
    <location>
        <begin position="181"/>
        <end position="195"/>
    </location>
</feature>
<dbReference type="STRING" id="1155689.SAMN05444278_1126"/>
<organism evidence="4 5">
    <name type="scientific">Psychroflexus salarius</name>
    <dbReference type="NCBI Taxonomy" id="1155689"/>
    <lineage>
        <taxon>Bacteria</taxon>
        <taxon>Pseudomonadati</taxon>
        <taxon>Bacteroidota</taxon>
        <taxon>Flavobacteriia</taxon>
        <taxon>Flavobacteriales</taxon>
        <taxon>Flavobacteriaceae</taxon>
        <taxon>Psychroflexus</taxon>
    </lineage>
</organism>
<keyword evidence="4" id="KW-0378">Hydrolase</keyword>
<sequence>MYILECSNGSYYTGSTKNLERRLQQHQNGDGANHTKKHLPVKLVYFETFSRIDEAFYREKQIQGWSRKKKEALINGFPEKLHDLAKCLNETSHVAFGSVQSTCEKDSKTVAFDSAQSTKDRNAKTVVERSQNDLLENDNAVAFDSGQSTCEKDSKTVAFDSAHSTCEKDSKTVAFDSAQSTKDRNAKTVVERSRNNLETQN</sequence>
<evidence type="ECO:0000256" key="1">
    <source>
        <dbReference type="ARBA" id="ARBA00007435"/>
    </source>
</evidence>
<comment type="similarity">
    <text evidence="1">Belongs to the UPF0213 family.</text>
</comment>